<dbReference type="GO" id="GO:0015450">
    <property type="term" value="F:protein-transporting ATPase activity"/>
    <property type="evidence" value="ECO:0007669"/>
    <property type="project" value="InterPro"/>
</dbReference>
<feature type="transmembrane region" description="Helical" evidence="9">
    <location>
        <begin position="172"/>
        <end position="193"/>
    </location>
</feature>
<proteinExistence type="inferred from homology"/>
<dbReference type="PANTHER" id="PTHR30081">
    <property type="entry name" value="PROTEIN-EXPORT MEMBRANE PROTEIN SEC"/>
    <property type="match status" value="1"/>
</dbReference>
<dbReference type="PRINTS" id="PR01755">
    <property type="entry name" value="SECFTRNLCASE"/>
</dbReference>
<dbReference type="NCBIfam" id="TIGR00966">
    <property type="entry name" value="transloc_SecF"/>
    <property type="match status" value="1"/>
</dbReference>
<dbReference type="PANTHER" id="PTHR30081:SF8">
    <property type="entry name" value="PROTEIN TRANSLOCASE SUBUNIT SECF"/>
    <property type="match status" value="1"/>
</dbReference>
<keyword evidence="2 9" id="KW-0813">Transport</keyword>
<keyword evidence="8 9" id="KW-0472">Membrane</keyword>
<feature type="compositionally biased region" description="Polar residues" evidence="10">
    <location>
        <begin position="101"/>
        <end position="112"/>
    </location>
</feature>
<dbReference type="NCBIfam" id="TIGR00916">
    <property type="entry name" value="2A0604s01"/>
    <property type="match status" value="1"/>
</dbReference>
<dbReference type="GO" id="GO:0005886">
    <property type="term" value="C:plasma membrane"/>
    <property type="evidence" value="ECO:0007669"/>
    <property type="project" value="UniProtKB-SubCell"/>
</dbReference>
<evidence type="ECO:0000256" key="10">
    <source>
        <dbReference type="SAM" id="MobiDB-lite"/>
    </source>
</evidence>
<keyword evidence="13" id="KW-1185">Reference proteome</keyword>
<dbReference type="InterPro" id="IPR022646">
    <property type="entry name" value="SecD/SecF_CS"/>
</dbReference>
<keyword evidence="7 9" id="KW-0811">Translocation</keyword>
<dbReference type="GO" id="GO:0043952">
    <property type="term" value="P:protein transport by the Sec complex"/>
    <property type="evidence" value="ECO:0007669"/>
    <property type="project" value="UniProtKB-UniRule"/>
</dbReference>
<feature type="transmembrane region" description="Helical" evidence="9">
    <location>
        <begin position="246"/>
        <end position="268"/>
    </location>
</feature>
<evidence type="ECO:0000256" key="2">
    <source>
        <dbReference type="ARBA" id="ARBA00022448"/>
    </source>
</evidence>
<dbReference type="Gene3D" id="1.20.1640.10">
    <property type="entry name" value="Multidrug efflux transporter AcrB transmembrane domain"/>
    <property type="match status" value="1"/>
</dbReference>
<keyword evidence="6 9" id="KW-1133">Transmembrane helix</keyword>
<organism evidence="12 13">
    <name type="scientific">Elongatibacter sediminis</name>
    <dbReference type="NCBI Taxonomy" id="3119006"/>
    <lineage>
        <taxon>Bacteria</taxon>
        <taxon>Pseudomonadati</taxon>
        <taxon>Pseudomonadota</taxon>
        <taxon>Gammaproteobacteria</taxon>
        <taxon>Chromatiales</taxon>
        <taxon>Wenzhouxiangellaceae</taxon>
        <taxon>Elongatibacter</taxon>
    </lineage>
</organism>
<evidence type="ECO:0000256" key="5">
    <source>
        <dbReference type="ARBA" id="ARBA00022927"/>
    </source>
</evidence>
<dbReference type="Proteomes" id="UP001359886">
    <property type="component" value="Unassembled WGS sequence"/>
</dbReference>
<keyword evidence="4 9" id="KW-0812">Transmembrane</keyword>
<dbReference type="AlphaFoldDB" id="A0AAW9R9R8"/>
<evidence type="ECO:0000256" key="7">
    <source>
        <dbReference type="ARBA" id="ARBA00023010"/>
    </source>
</evidence>
<gene>
    <name evidence="9 12" type="primary">secF</name>
    <name evidence="12" type="ORF">V3330_13020</name>
</gene>
<feature type="domain" description="Protein export membrane protein SecD/SecF C-terminal" evidence="11">
    <location>
        <begin position="119"/>
        <end position="301"/>
    </location>
</feature>
<dbReference type="Pfam" id="PF02355">
    <property type="entry name" value="SecD_SecF_C"/>
    <property type="match status" value="1"/>
</dbReference>
<dbReference type="InterPro" id="IPR022645">
    <property type="entry name" value="SecD/SecF_bac"/>
</dbReference>
<dbReference type="InterPro" id="IPR048634">
    <property type="entry name" value="SecD_SecF_C"/>
</dbReference>
<sequence>MKLLKEKTRYDFLKFSSAAVIVSAALIVLSIGSLATRGLNFGLDFTGGTLIEVSYPKAPRIADVRDNLESQGFGDAVVQTFGAATDIVVRIPPRDTDSEDSAGSTEESNAELSTEVLAALQQNVEGTVEMRRVEFVGPQVGQDLTEQGILAVVYALIGIFIYVMFRFQWRFSVGAVVAVVHDILISMGLLSLLQIEFDLTVVAALLAVIGYSLNDTIVLFDRIRENFPRMRKSLPRDVINASINEVLSRTIMTSLTTLLVLIALFIFGGQIIHAFAYTLIVGVVIGTYSSIYVASTSLLFLGVSKYDLLEVEKEGANAVDSRP</sequence>
<feature type="transmembrane region" description="Helical" evidence="9">
    <location>
        <begin position="148"/>
        <end position="165"/>
    </location>
</feature>
<feature type="transmembrane region" description="Helical" evidence="9">
    <location>
        <begin position="199"/>
        <end position="220"/>
    </location>
</feature>
<keyword evidence="3 9" id="KW-1003">Cell membrane</keyword>
<comment type="subunit">
    <text evidence="9">Forms a complex with SecD. Part of the essential Sec protein translocation apparatus which comprises SecA, SecYEG and auxiliary proteins SecDF-YajC and YidC.</text>
</comment>
<protein>
    <recommendedName>
        <fullName evidence="9">Protein-export membrane protein SecF</fullName>
    </recommendedName>
</protein>
<feature type="transmembrane region" description="Helical" evidence="9">
    <location>
        <begin position="12"/>
        <end position="35"/>
    </location>
</feature>
<dbReference type="RefSeq" id="WP_354695869.1">
    <property type="nucleotide sequence ID" value="NZ_JAZHOG010000008.1"/>
</dbReference>
<evidence type="ECO:0000256" key="6">
    <source>
        <dbReference type="ARBA" id="ARBA00022989"/>
    </source>
</evidence>
<comment type="function">
    <text evidence="9">Part of the Sec protein translocase complex. Interacts with the SecYEG preprotein conducting channel. SecDF uses the proton motive force (PMF) to complete protein translocation after the ATP-dependent function of SecA.</text>
</comment>
<feature type="region of interest" description="Disordered" evidence="10">
    <location>
        <begin position="93"/>
        <end position="112"/>
    </location>
</feature>
<comment type="caution">
    <text evidence="12">The sequence shown here is derived from an EMBL/GenBank/DDBJ whole genome shotgun (WGS) entry which is preliminary data.</text>
</comment>
<comment type="subcellular location">
    <subcellularLocation>
        <location evidence="1 9">Cell membrane</location>
        <topology evidence="1 9">Multi-pass membrane protein</topology>
    </subcellularLocation>
</comment>
<evidence type="ECO:0000313" key="13">
    <source>
        <dbReference type="Proteomes" id="UP001359886"/>
    </source>
</evidence>
<dbReference type="SUPFAM" id="SSF82866">
    <property type="entry name" value="Multidrug efflux transporter AcrB transmembrane domain"/>
    <property type="match status" value="1"/>
</dbReference>
<dbReference type="InterPro" id="IPR022813">
    <property type="entry name" value="SecD/SecF_arch_bac"/>
</dbReference>
<evidence type="ECO:0000259" key="11">
    <source>
        <dbReference type="Pfam" id="PF02355"/>
    </source>
</evidence>
<dbReference type="EMBL" id="JAZHOG010000008">
    <property type="protein sequence ID" value="MEJ8568547.1"/>
    <property type="molecule type" value="Genomic_DNA"/>
</dbReference>
<accession>A0AAW9R9R8</accession>
<dbReference type="GO" id="GO:0006605">
    <property type="term" value="P:protein targeting"/>
    <property type="evidence" value="ECO:0007669"/>
    <property type="project" value="UniProtKB-UniRule"/>
</dbReference>
<keyword evidence="5 9" id="KW-0653">Protein transport</keyword>
<reference evidence="12 13" key="1">
    <citation type="submission" date="2024-02" db="EMBL/GenBank/DDBJ databases">
        <title>A novel Wenzhouxiangellaceae bacterium, isolated from coastal sediments.</title>
        <authorList>
            <person name="Du Z.-J."/>
            <person name="Ye Y.-Q."/>
            <person name="Zhang X.-Y."/>
        </authorList>
    </citation>
    <scope>NUCLEOTIDE SEQUENCE [LARGE SCALE GENOMIC DNA]</scope>
    <source>
        <strain evidence="12 13">CH-27</strain>
    </source>
</reference>
<dbReference type="InterPro" id="IPR005665">
    <property type="entry name" value="SecF_bac"/>
</dbReference>
<name>A0AAW9R9R8_9GAMM</name>
<dbReference type="HAMAP" id="MF_01464_B">
    <property type="entry name" value="SecF_B"/>
    <property type="match status" value="1"/>
</dbReference>
<evidence type="ECO:0000313" key="12">
    <source>
        <dbReference type="EMBL" id="MEJ8568547.1"/>
    </source>
</evidence>
<evidence type="ECO:0000256" key="8">
    <source>
        <dbReference type="ARBA" id="ARBA00023136"/>
    </source>
</evidence>
<evidence type="ECO:0000256" key="3">
    <source>
        <dbReference type="ARBA" id="ARBA00022475"/>
    </source>
</evidence>
<dbReference type="Pfam" id="PF07549">
    <property type="entry name" value="Sec_GG"/>
    <property type="match status" value="1"/>
</dbReference>
<comment type="similarity">
    <text evidence="9">Belongs to the SecD/SecF family. SecF subfamily.</text>
</comment>
<dbReference type="InterPro" id="IPR055344">
    <property type="entry name" value="SecD_SecF_C_bact"/>
</dbReference>
<evidence type="ECO:0000256" key="1">
    <source>
        <dbReference type="ARBA" id="ARBA00004651"/>
    </source>
</evidence>
<dbReference type="GO" id="GO:0065002">
    <property type="term" value="P:intracellular protein transmembrane transport"/>
    <property type="evidence" value="ECO:0007669"/>
    <property type="project" value="UniProtKB-UniRule"/>
</dbReference>
<evidence type="ECO:0000256" key="9">
    <source>
        <dbReference type="HAMAP-Rule" id="MF_01464"/>
    </source>
</evidence>
<feature type="transmembrane region" description="Helical" evidence="9">
    <location>
        <begin position="274"/>
        <end position="303"/>
    </location>
</feature>
<evidence type="ECO:0000256" key="4">
    <source>
        <dbReference type="ARBA" id="ARBA00022692"/>
    </source>
</evidence>